<evidence type="ECO:0000313" key="2">
    <source>
        <dbReference type="Proteomes" id="UP000219271"/>
    </source>
</evidence>
<proteinExistence type="predicted"/>
<dbReference type="Proteomes" id="UP000219271">
    <property type="component" value="Unassembled WGS sequence"/>
</dbReference>
<dbReference type="AlphaFoldDB" id="A0A286DR44"/>
<gene>
    <name evidence="1" type="ORF">SAMN06273570_4951</name>
</gene>
<sequence length="94" mass="11202">MKLAPKHFRLLSILKDRGSVPAWVKPVVREELVTSGFIEHFHGDDWLREKDRYRLTYQGQALIDEYDEKVRQDKLRATCQTMQHGQRKKKYGET</sequence>
<protein>
    <submittedName>
        <fullName evidence="1">Uncharacterized protein</fullName>
    </submittedName>
</protein>
<dbReference type="EMBL" id="OCMY01000003">
    <property type="protein sequence ID" value="SOD61116.1"/>
    <property type="molecule type" value="Genomic_DNA"/>
</dbReference>
<evidence type="ECO:0000313" key="1">
    <source>
        <dbReference type="EMBL" id="SOD61116.1"/>
    </source>
</evidence>
<name>A0A286DR44_9GAMM</name>
<reference evidence="2" key="1">
    <citation type="submission" date="2017-09" db="EMBL/GenBank/DDBJ databases">
        <authorList>
            <person name="Varghese N."/>
            <person name="Submissions S."/>
        </authorList>
    </citation>
    <scope>NUCLEOTIDE SEQUENCE [LARGE SCALE GENOMIC DNA]</scope>
    <source>
        <strain evidence="2">JKS000234</strain>
    </source>
</reference>
<organism evidence="1 2">
    <name type="scientific">Candidatus Pantoea floridensis</name>
    <dbReference type="NCBI Taxonomy" id="1938870"/>
    <lineage>
        <taxon>Bacteria</taxon>
        <taxon>Pseudomonadati</taxon>
        <taxon>Pseudomonadota</taxon>
        <taxon>Gammaproteobacteria</taxon>
        <taxon>Enterobacterales</taxon>
        <taxon>Erwiniaceae</taxon>
        <taxon>Pantoea</taxon>
    </lineage>
</organism>
<accession>A0A286DR44</accession>
<keyword evidence="2" id="KW-1185">Reference proteome</keyword>